<dbReference type="SUPFAM" id="SSF57701">
    <property type="entry name" value="Zn2/Cys6 DNA-binding domain"/>
    <property type="match status" value="1"/>
</dbReference>
<sequence>MFSVIVPPNAPPETRRSHKKSRAGCRNCKERKLKCDEVKPVCRNCERHFMNIEACDYRPRLPRRPDTTCPLAAAPPRSAPESSNERLSSSSSSESGSDSDWRLALPTSLRAERLDPFMTHPPTQPLKPHPGDMMLTKREKPDLKTTVFVGFPWQPASPTNPTTNFYVPLVLSDVVLFHATLQLSAWRLGQRARALQRIAVNFAHISAECIRLLRDRVENEGGGVAVSDQTISAVATLAAIEHERGNTKMIRMHLSGLKRMLSIRGGLNAIRSSNAMVANSVFWVCAVAMYEAPYPSLDPQLPAFIPGEHGLGIPVVSIFQDFGPEHVDPTPPLDLVALGVSPSIAVVVRSIQHVSQLVPTSAAYPTASTSLVILTRMCTLLSHLLSLPQIRGSQATDLPHSALLSESIRFATLLHVFTPWRGLPPDGTLTINHLLHQLMTTLTEVLQSGSSRSSTSLLWVLSVGGVSAVSMPERVWFASHLVEMTAEMNIGRWETMKSHVCRVIWHERLCENSHRKLWEEVMAKRRELEEG</sequence>
<dbReference type="PROSITE" id="PS50048">
    <property type="entry name" value="ZN2_CY6_FUNGAL_2"/>
    <property type="match status" value="1"/>
</dbReference>
<reference evidence="4 5" key="1">
    <citation type="submission" date="2016-03" db="EMBL/GenBank/DDBJ databases">
        <authorList>
            <person name="Ploux O."/>
        </authorList>
    </citation>
    <scope>NUCLEOTIDE SEQUENCE [LARGE SCALE GENOMIC DNA]</scope>
    <source>
        <strain evidence="4 5">UAMH 11012</strain>
    </source>
</reference>
<dbReference type="PANTHER" id="PTHR37540">
    <property type="entry name" value="TRANSCRIPTION FACTOR (ACR-2), PUTATIVE-RELATED-RELATED"/>
    <property type="match status" value="1"/>
</dbReference>
<name>A0A1L7WKV4_9HELO</name>
<proteinExistence type="predicted"/>
<dbReference type="OrthoDB" id="4158087at2759"/>
<keyword evidence="1" id="KW-0539">Nucleus</keyword>
<dbReference type="PANTHER" id="PTHR37540:SF5">
    <property type="entry name" value="TRANSCRIPTION FACTOR DOMAIN-CONTAINING PROTEIN"/>
    <property type="match status" value="1"/>
</dbReference>
<evidence type="ECO:0000313" key="4">
    <source>
        <dbReference type="EMBL" id="CZR53390.1"/>
    </source>
</evidence>
<dbReference type="AlphaFoldDB" id="A0A1L7WKV4"/>
<dbReference type="GO" id="GO:0000981">
    <property type="term" value="F:DNA-binding transcription factor activity, RNA polymerase II-specific"/>
    <property type="evidence" value="ECO:0007669"/>
    <property type="project" value="InterPro"/>
</dbReference>
<feature type="domain" description="Zn(2)-C6 fungal-type" evidence="3">
    <location>
        <begin position="24"/>
        <end position="57"/>
    </location>
</feature>
<evidence type="ECO:0000313" key="5">
    <source>
        <dbReference type="Proteomes" id="UP000184330"/>
    </source>
</evidence>
<accession>A0A1L7WKV4</accession>
<feature type="region of interest" description="Disordered" evidence="2">
    <location>
        <begin position="66"/>
        <end position="101"/>
    </location>
</feature>
<dbReference type="Gene3D" id="4.10.240.10">
    <property type="entry name" value="Zn(2)-C6 fungal-type DNA-binding domain"/>
    <property type="match status" value="1"/>
</dbReference>
<dbReference type="CDD" id="cd00067">
    <property type="entry name" value="GAL4"/>
    <property type="match status" value="1"/>
</dbReference>
<dbReference type="STRING" id="576137.A0A1L7WKV4"/>
<dbReference type="Proteomes" id="UP000184330">
    <property type="component" value="Unassembled WGS sequence"/>
</dbReference>
<feature type="compositionally biased region" description="Low complexity" evidence="2">
    <location>
        <begin position="70"/>
        <end position="98"/>
    </location>
</feature>
<evidence type="ECO:0000256" key="2">
    <source>
        <dbReference type="SAM" id="MobiDB-lite"/>
    </source>
</evidence>
<dbReference type="InterPro" id="IPR001138">
    <property type="entry name" value="Zn2Cys6_DnaBD"/>
</dbReference>
<gene>
    <name evidence="4" type="ORF">PAC_03268</name>
</gene>
<dbReference type="InterPro" id="IPR036864">
    <property type="entry name" value="Zn2-C6_fun-type_DNA-bd_sf"/>
</dbReference>
<evidence type="ECO:0000256" key="1">
    <source>
        <dbReference type="ARBA" id="ARBA00023242"/>
    </source>
</evidence>
<dbReference type="SMART" id="SM00066">
    <property type="entry name" value="GAL4"/>
    <property type="match status" value="1"/>
</dbReference>
<dbReference type="Pfam" id="PF00172">
    <property type="entry name" value="Zn_clus"/>
    <property type="match status" value="1"/>
</dbReference>
<dbReference type="Pfam" id="PF11951">
    <property type="entry name" value="Fungal_trans_2"/>
    <property type="match status" value="1"/>
</dbReference>
<keyword evidence="5" id="KW-1185">Reference proteome</keyword>
<organism evidence="4 5">
    <name type="scientific">Phialocephala subalpina</name>
    <dbReference type="NCBI Taxonomy" id="576137"/>
    <lineage>
        <taxon>Eukaryota</taxon>
        <taxon>Fungi</taxon>
        <taxon>Dikarya</taxon>
        <taxon>Ascomycota</taxon>
        <taxon>Pezizomycotina</taxon>
        <taxon>Leotiomycetes</taxon>
        <taxon>Helotiales</taxon>
        <taxon>Mollisiaceae</taxon>
        <taxon>Phialocephala</taxon>
        <taxon>Phialocephala fortinii species complex</taxon>
    </lineage>
</organism>
<dbReference type="GO" id="GO:0008270">
    <property type="term" value="F:zinc ion binding"/>
    <property type="evidence" value="ECO:0007669"/>
    <property type="project" value="InterPro"/>
</dbReference>
<evidence type="ECO:0000259" key="3">
    <source>
        <dbReference type="PROSITE" id="PS50048"/>
    </source>
</evidence>
<dbReference type="EMBL" id="FJOG01000003">
    <property type="protein sequence ID" value="CZR53390.1"/>
    <property type="molecule type" value="Genomic_DNA"/>
</dbReference>
<dbReference type="InterPro" id="IPR021858">
    <property type="entry name" value="Fun_TF"/>
</dbReference>
<feature type="region of interest" description="Disordered" evidence="2">
    <location>
        <begin position="1"/>
        <end position="23"/>
    </location>
</feature>
<protein>
    <recommendedName>
        <fullName evidence="3">Zn(2)-C6 fungal-type domain-containing protein</fullName>
    </recommendedName>
</protein>